<accession>A0A2M9YKI7</accession>
<reference evidence="4 5" key="1">
    <citation type="submission" date="2017-07" db="EMBL/GenBank/DDBJ databases">
        <title>Leptospira spp. isolated from tropical soils.</title>
        <authorList>
            <person name="Thibeaux R."/>
            <person name="Iraola G."/>
            <person name="Ferres I."/>
            <person name="Bierque E."/>
            <person name="Girault D."/>
            <person name="Soupe-Gilbert M.-E."/>
            <person name="Picardeau M."/>
            <person name="Goarant C."/>
        </authorList>
    </citation>
    <scope>NUCLEOTIDE SEQUENCE [LARGE SCALE GENOMIC DNA]</scope>
    <source>
        <strain evidence="2 5">FH2-B-C1</strain>
        <strain evidence="3 4">FH2-B-D1</strain>
    </source>
</reference>
<dbReference type="EMBL" id="NPDU01000010">
    <property type="protein sequence ID" value="PJZ62918.1"/>
    <property type="molecule type" value="Genomic_DNA"/>
</dbReference>
<sequence>MISYFIFLFFHIFAAVFWIGGMLSYVFVFRPVLKNPNYKNIKIDLFYELALQFRKIAYYIFAVSFVSGSAILYWKGYRPTDFLFLFQNPFSVIAFKIFLFCILIVSSVFHDFFLGPLTQRLIHESPALWERYRRKAAFFGRINLLLSILIAVLGILFSRGQNSLL</sequence>
<feature type="transmembrane region" description="Helical" evidence="1">
    <location>
        <begin position="94"/>
        <end position="117"/>
    </location>
</feature>
<dbReference type="Proteomes" id="UP000232188">
    <property type="component" value="Unassembled WGS sequence"/>
</dbReference>
<comment type="caution">
    <text evidence="2">The sequence shown here is derived from an EMBL/GenBank/DDBJ whole genome shotgun (WGS) entry which is preliminary data.</text>
</comment>
<evidence type="ECO:0008006" key="6">
    <source>
        <dbReference type="Google" id="ProtNLM"/>
    </source>
</evidence>
<evidence type="ECO:0000313" key="4">
    <source>
        <dbReference type="Proteomes" id="UP000232149"/>
    </source>
</evidence>
<gene>
    <name evidence="3" type="ORF">CH376_05360</name>
    <name evidence="2" type="ORF">CH380_16580</name>
</gene>
<evidence type="ECO:0000313" key="3">
    <source>
        <dbReference type="EMBL" id="PJZ62918.1"/>
    </source>
</evidence>
<dbReference type="AlphaFoldDB" id="A0A2M9YKI7"/>
<protein>
    <recommendedName>
        <fullName evidence="6">Copper resistance protein CopD</fullName>
    </recommendedName>
</protein>
<keyword evidence="1" id="KW-0812">Transmembrane</keyword>
<evidence type="ECO:0000313" key="5">
    <source>
        <dbReference type="Proteomes" id="UP000232188"/>
    </source>
</evidence>
<feature type="transmembrane region" description="Helical" evidence="1">
    <location>
        <begin position="6"/>
        <end position="29"/>
    </location>
</feature>
<keyword evidence="1" id="KW-0472">Membrane</keyword>
<name>A0A2M9YKI7_9LEPT</name>
<evidence type="ECO:0000256" key="1">
    <source>
        <dbReference type="SAM" id="Phobius"/>
    </source>
</evidence>
<keyword evidence="1" id="KW-1133">Transmembrane helix</keyword>
<dbReference type="Proteomes" id="UP000232149">
    <property type="component" value="Unassembled WGS sequence"/>
</dbReference>
<evidence type="ECO:0000313" key="2">
    <source>
        <dbReference type="EMBL" id="PJZ52056.1"/>
    </source>
</evidence>
<feature type="transmembrane region" description="Helical" evidence="1">
    <location>
        <begin position="138"/>
        <end position="157"/>
    </location>
</feature>
<dbReference type="EMBL" id="NPDV01000016">
    <property type="protein sequence ID" value="PJZ52056.1"/>
    <property type="molecule type" value="Genomic_DNA"/>
</dbReference>
<proteinExistence type="predicted"/>
<organism evidence="2 5">
    <name type="scientific">Leptospira adleri</name>
    <dbReference type="NCBI Taxonomy" id="2023186"/>
    <lineage>
        <taxon>Bacteria</taxon>
        <taxon>Pseudomonadati</taxon>
        <taxon>Spirochaetota</taxon>
        <taxon>Spirochaetia</taxon>
        <taxon>Leptospirales</taxon>
        <taxon>Leptospiraceae</taxon>
        <taxon>Leptospira</taxon>
    </lineage>
</organism>
<feature type="transmembrane region" description="Helical" evidence="1">
    <location>
        <begin position="56"/>
        <end position="74"/>
    </location>
</feature>
<keyword evidence="4" id="KW-1185">Reference proteome</keyword>